<dbReference type="PANTHER" id="PTHR28307:SF2">
    <property type="entry name" value="PROTEIN PAL1"/>
    <property type="match status" value="1"/>
</dbReference>
<dbReference type="HOGENOM" id="CLU_025891_1_0_1"/>
<organism evidence="2 3">
    <name type="scientific">Arthroderma benhamiae (strain ATCC MYA-4681 / CBS 112371)</name>
    <name type="common">Trichophyton mentagrophytes</name>
    <dbReference type="NCBI Taxonomy" id="663331"/>
    <lineage>
        <taxon>Eukaryota</taxon>
        <taxon>Fungi</taxon>
        <taxon>Dikarya</taxon>
        <taxon>Ascomycota</taxon>
        <taxon>Pezizomycotina</taxon>
        <taxon>Eurotiomycetes</taxon>
        <taxon>Eurotiomycetidae</taxon>
        <taxon>Onygenales</taxon>
        <taxon>Arthrodermataceae</taxon>
        <taxon>Trichophyton</taxon>
    </lineage>
</organism>
<comment type="caution">
    <text evidence="2">The sequence shown here is derived from an EMBL/GenBank/DDBJ whole genome shotgun (WGS) entry which is preliminary data.</text>
</comment>
<dbReference type="GO" id="GO:0005737">
    <property type="term" value="C:cytoplasm"/>
    <property type="evidence" value="ECO:0007669"/>
    <property type="project" value="TreeGrafter"/>
</dbReference>
<protein>
    <recommendedName>
        <fullName evidence="4">Pal1 cell morphology protein</fullName>
    </recommendedName>
</protein>
<evidence type="ECO:0008006" key="4">
    <source>
        <dbReference type="Google" id="ProtNLM"/>
    </source>
</evidence>
<dbReference type="Proteomes" id="UP000008866">
    <property type="component" value="Unassembled WGS sequence"/>
</dbReference>
<name>D4AU22_ARTBC</name>
<evidence type="ECO:0000313" key="2">
    <source>
        <dbReference type="EMBL" id="EFE33475.1"/>
    </source>
</evidence>
<feature type="compositionally biased region" description="Polar residues" evidence="1">
    <location>
        <begin position="419"/>
        <end position="429"/>
    </location>
</feature>
<feature type="compositionally biased region" description="Basic and acidic residues" evidence="1">
    <location>
        <begin position="196"/>
        <end position="206"/>
    </location>
</feature>
<reference evidence="3" key="1">
    <citation type="journal article" date="2011" name="Genome Biol.">
        <title>Comparative and functional genomics provide insights into the pathogenicity of dermatophytic fungi.</title>
        <authorList>
            <person name="Burmester A."/>
            <person name="Shelest E."/>
            <person name="Gloeckner G."/>
            <person name="Heddergott C."/>
            <person name="Schindler S."/>
            <person name="Staib P."/>
            <person name="Heidel A."/>
            <person name="Felder M."/>
            <person name="Petzold A."/>
            <person name="Szafranski K."/>
            <person name="Feuermann M."/>
            <person name="Pedruzzi I."/>
            <person name="Priebe S."/>
            <person name="Groth M."/>
            <person name="Winkler R."/>
            <person name="Li W."/>
            <person name="Kniemeyer O."/>
            <person name="Schroeckh V."/>
            <person name="Hertweck C."/>
            <person name="Hube B."/>
            <person name="White T.C."/>
            <person name="Platzer M."/>
            <person name="Guthke R."/>
            <person name="Heitman J."/>
            <person name="Woestemeyer J."/>
            <person name="Zipfel P.F."/>
            <person name="Monod M."/>
            <person name="Brakhage A.A."/>
        </authorList>
    </citation>
    <scope>NUCLEOTIDE SEQUENCE [LARGE SCALE GENOMIC DNA]</scope>
    <source>
        <strain evidence="3">ATCC MYA-4681 / CBS 112371</strain>
    </source>
</reference>
<evidence type="ECO:0000256" key="1">
    <source>
        <dbReference type="SAM" id="MobiDB-lite"/>
    </source>
</evidence>
<proteinExistence type="predicted"/>
<dbReference type="eggNOG" id="ENOG502QPHY">
    <property type="taxonomic scope" value="Eukaryota"/>
</dbReference>
<feature type="compositionally biased region" description="Pro residues" evidence="1">
    <location>
        <begin position="408"/>
        <end position="417"/>
    </location>
</feature>
<dbReference type="InterPro" id="IPR013226">
    <property type="entry name" value="Pal1"/>
</dbReference>
<feature type="compositionally biased region" description="Polar residues" evidence="1">
    <location>
        <begin position="13"/>
        <end position="41"/>
    </location>
</feature>
<dbReference type="STRING" id="663331.D4AU22"/>
<feature type="compositionally biased region" description="Low complexity" evidence="1">
    <location>
        <begin position="430"/>
        <end position="451"/>
    </location>
</feature>
<dbReference type="EMBL" id="ABSU01000010">
    <property type="protein sequence ID" value="EFE33475.1"/>
    <property type="molecule type" value="Genomic_DNA"/>
</dbReference>
<dbReference type="Pfam" id="PF08316">
    <property type="entry name" value="Pal1"/>
    <property type="match status" value="1"/>
</dbReference>
<keyword evidence="3" id="KW-1185">Reference proteome</keyword>
<feature type="region of interest" description="Disordered" evidence="1">
    <location>
        <begin position="1"/>
        <end position="214"/>
    </location>
</feature>
<feature type="compositionally biased region" description="Basic and acidic residues" evidence="1">
    <location>
        <begin position="168"/>
        <end position="188"/>
    </location>
</feature>
<sequence>MSLAPIPVPGTDRQASPSITLGSNNPFRNRAASPSTPNSLLSPGLRPQRPLSTNPFLDETESFSPSSLPSPGMADASDLFENLSLEDRKRRPPPRPENIPPLSSSSLNAGRPLPQHRRPSNHEASRSRSTKTGQLIDVFADPSESTLVGSSAASHSAAAARPERRPRRNSDSSLMERPKLLDPEEDRRRRERRHREREARHRDGKSSRSRRGNNYKLDIIDKLDVTGIYGPGSFHHDGPFDACNPHRNRKGSRAAPMQAFPKDSRNMAIGGAGPNNNKLDLNQIHGRGQEGYSDFSTGISSGSAISSSAMKADAAVAFNPTSQIEQVHSDISMGLGTSTFLEGTPASRAAIQRKESESDTMQAGLQRKKSLAQKIRGINNRSISSGRVMSPEPLLHRRPSEAADNPPRHAPPPPPPRATSSRRANTNDKNPFFSNTNNNSTSNNNAFGSSSQDYDDAYDMKSAKIQNHRLVDSDDGYGGRPRAMSSPRGRPERKESSDGMTSPTAEDPKPASGFISRVKSLRKPRAR</sequence>
<dbReference type="PANTHER" id="PTHR28307">
    <property type="entry name" value="PROTEIN PAL1"/>
    <property type="match status" value="1"/>
</dbReference>
<evidence type="ECO:0000313" key="3">
    <source>
        <dbReference type="Proteomes" id="UP000008866"/>
    </source>
</evidence>
<dbReference type="RefSeq" id="XP_003014115.1">
    <property type="nucleotide sequence ID" value="XM_003014069.1"/>
</dbReference>
<dbReference type="OMA" id="GPSMIHH"/>
<dbReference type="AlphaFoldDB" id="D4AU22"/>
<gene>
    <name evidence="2" type="ORF">ARB_07835</name>
</gene>
<accession>D4AU22</accession>
<feature type="compositionally biased region" description="Low complexity" evidence="1">
    <location>
        <begin position="150"/>
        <end position="160"/>
    </location>
</feature>
<dbReference type="GeneID" id="9521532"/>
<dbReference type="KEGG" id="abe:ARB_07835"/>
<feature type="region of interest" description="Disordered" evidence="1">
    <location>
        <begin position="346"/>
        <end position="527"/>
    </location>
</feature>